<keyword evidence="1 3" id="KW-0807">Transducer</keyword>
<dbReference type="InterPro" id="IPR035965">
    <property type="entry name" value="PAS-like_dom_sf"/>
</dbReference>
<dbReference type="PANTHER" id="PTHR32089:SF112">
    <property type="entry name" value="LYSOZYME-LIKE PROTEIN-RELATED"/>
    <property type="match status" value="1"/>
</dbReference>
<dbReference type="InterPro" id="IPR000014">
    <property type="entry name" value="PAS"/>
</dbReference>
<dbReference type="PROSITE" id="PS50111">
    <property type="entry name" value="CHEMOTAXIS_TRANSDUC_2"/>
    <property type="match status" value="1"/>
</dbReference>
<dbReference type="Gene3D" id="1.10.287.950">
    <property type="entry name" value="Methyl-accepting chemotaxis protein"/>
    <property type="match status" value="1"/>
</dbReference>
<organism evidence="6 7">
    <name type="scientific">Falsiroseomonas tokyonensis</name>
    <dbReference type="NCBI Taxonomy" id="430521"/>
    <lineage>
        <taxon>Bacteria</taxon>
        <taxon>Pseudomonadati</taxon>
        <taxon>Pseudomonadota</taxon>
        <taxon>Alphaproteobacteria</taxon>
        <taxon>Acetobacterales</taxon>
        <taxon>Roseomonadaceae</taxon>
        <taxon>Falsiroseomonas</taxon>
    </lineage>
</organism>
<sequence length="488" mass="51985">MFLRPHRPDRTSERLAALDCLRAKIMIADADLNIIYMNPAVTSMMAEAEEELRRELPRFSMATLLGSNIDVFHKTPDHQRRMLAALDKPHAATIRIGQRVFDLLVTPIGEAGRRAGFVVEWEDAHHRLLNLDYAAQIAAIGRAQAVIEFTIDGTIVGANENFLATMGYRLEEIQGQHHSIFVEPAYRSSADYKAFWDALRSGRHLAAQYKRIAKSGRPVWIEASYNPILDHHGQVTKVVKFATDISGQVELLDKLQENIQQVDQEVGRSNAGALAAKQAAGTATANVASVAESAEQLAQSIRVISGSMVASQAATDAVFQQAARVASETEGLASATQAMSGIVALIRSIASQINLLSLNATIEAARAGEAGKGFSVVASEVKNLAVQAAQATEQITKEIDSLQSRSASVAQAVISIREQATTVRDQVSHAAGAVEEQASVTQGMSGSAQGAASAVGAVLDSVAEMEAAVGSVSAAVRKTTDAAQVLAR</sequence>
<dbReference type="Pfam" id="PF08447">
    <property type="entry name" value="PAS_3"/>
    <property type="match status" value="1"/>
</dbReference>
<evidence type="ECO:0000259" key="5">
    <source>
        <dbReference type="PROSITE" id="PS50113"/>
    </source>
</evidence>
<dbReference type="PRINTS" id="PR00260">
    <property type="entry name" value="CHEMTRNSDUCR"/>
</dbReference>
<comment type="caution">
    <text evidence="6">The sequence shown here is derived from an EMBL/GenBank/DDBJ whole genome shotgun (WGS) entry which is preliminary data.</text>
</comment>
<evidence type="ECO:0000256" key="3">
    <source>
        <dbReference type="PROSITE-ProRule" id="PRU00284"/>
    </source>
</evidence>
<feature type="domain" description="PAC" evidence="5">
    <location>
        <begin position="205"/>
        <end position="257"/>
    </location>
</feature>
<dbReference type="InterPro" id="IPR004089">
    <property type="entry name" value="MCPsignal_dom"/>
</dbReference>
<evidence type="ECO:0000313" key="6">
    <source>
        <dbReference type="EMBL" id="MFC3002201.1"/>
    </source>
</evidence>
<reference evidence="7" key="1">
    <citation type="journal article" date="2019" name="Int. J. Syst. Evol. Microbiol.">
        <title>The Global Catalogue of Microorganisms (GCM) 10K type strain sequencing project: providing services to taxonomists for standard genome sequencing and annotation.</title>
        <authorList>
            <consortium name="The Broad Institute Genomics Platform"/>
            <consortium name="The Broad Institute Genome Sequencing Center for Infectious Disease"/>
            <person name="Wu L."/>
            <person name="Ma J."/>
        </authorList>
    </citation>
    <scope>NUCLEOTIDE SEQUENCE [LARGE SCALE GENOMIC DNA]</scope>
    <source>
        <strain evidence="7">CGMCC 1.16855</strain>
    </source>
</reference>
<comment type="similarity">
    <text evidence="2">Belongs to the methyl-accepting chemotaxis (MCP) protein family.</text>
</comment>
<protein>
    <submittedName>
        <fullName evidence="6">Methyl-accepting chemotaxis protein</fullName>
    </submittedName>
</protein>
<accession>A0ABV7BWX2</accession>
<dbReference type="InterPro" id="IPR001610">
    <property type="entry name" value="PAC"/>
</dbReference>
<dbReference type="PROSITE" id="PS50113">
    <property type="entry name" value="PAC"/>
    <property type="match status" value="1"/>
</dbReference>
<dbReference type="SMART" id="SM00086">
    <property type="entry name" value="PAC"/>
    <property type="match status" value="1"/>
</dbReference>
<dbReference type="SUPFAM" id="SSF55785">
    <property type="entry name" value="PYP-like sensor domain (PAS domain)"/>
    <property type="match status" value="1"/>
</dbReference>
<dbReference type="Gene3D" id="3.30.450.20">
    <property type="entry name" value="PAS domain"/>
    <property type="match status" value="2"/>
</dbReference>
<dbReference type="NCBIfam" id="TIGR00229">
    <property type="entry name" value="sensory_box"/>
    <property type="match status" value="1"/>
</dbReference>
<dbReference type="InterPro" id="IPR000700">
    <property type="entry name" value="PAS-assoc_C"/>
</dbReference>
<evidence type="ECO:0000313" key="7">
    <source>
        <dbReference type="Proteomes" id="UP001595420"/>
    </source>
</evidence>
<dbReference type="EMBL" id="JBHRSB010000006">
    <property type="protein sequence ID" value="MFC3002201.1"/>
    <property type="molecule type" value="Genomic_DNA"/>
</dbReference>
<dbReference type="InterPro" id="IPR013655">
    <property type="entry name" value="PAS_fold_3"/>
</dbReference>
<evidence type="ECO:0000256" key="2">
    <source>
        <dbReference type="ARBA" id="ARBA00029447"/>
    </source>
</evidence>
<dbReference type="CDD" id="cd00130">
    <property type="entry name" value="PAS"/>
    <property type="match status" value="1"/>
</dbReference>
<gene>
    <name evidence="6" type="ORF">ACFOD3_20040</name>
</gene>
<dbReference type="InterPro" id="IPR004090">
    <property type="entry name" value="Chemotax_Me-accpt_rcpt"/>
</dbReference>
<evidence type="ECO:0000259" key="4">
    <source>
        <dbReference type="PROSITE" id="PS50111"/>
    </source>
</evidence>
<dbReference type="Proteomes" id="UP001595420">
    <property type="component" value="Unassembled WGS sequence"/>
</dbReference>
<keyword evidence="7" id="KW-1185">Reference proteome</keyword>
<evidence type="ECO:0000256" key="1">
    <source>
        <dbReference type="ARBA" id="ARBA00023224"/>
    </source>
</evidence>
<dbReference type="PANTHER" id="PTHR32089">
    <property type="entry name" value="METHYL-ACCEPTING CHEMOTAXIS PROTEIN MCPB"/>
    <property type="match status" value="1"/>
</dbReference>
<feature type="domain" description="Methyl-accepting transducer" evidence="4">
    <location>
        <begin position="241"/>
        <end position="487"/>
    </location>
</feature>
<dbReference type="SUPFAM" id="SSF58104">
    <property type="entry name" value="Methyl-accepting chemotaxis protein (MCP) signaling domain"/>
    <property type="match status" value="1"/>
</dbReference>
<dbReference type="RefSeq" id="WP_343215262.1">
    <property type="nucleotide sequence ID" value="NZ_JAFNJS010000006.1"/>
</dbReference>
<dbReference type="Pfam" id="PF00015">
    <property type="entry name" value="MCPsignal"/>
    <property type="match status" value="1"/>
</dbReference>
<name>A0ABV7BWX2_9PROT</name>
<dbReference type="SMART" id="SM00283">
    <property type="entry name" value="MA"/>
    <property type="match status" value="1"/>
</dbReference>
<proteinExistence type="inferred from homology"/>